<dbReference type="EMBL" id="BLXT01000290">
    <property type="protein sequence ID" value="GFN75671.1"/>
    <property type="molecule type" value="Genomic_DNA"/>
</dbReference>
<dbReference type="PROSITE" id="PS50097">
    <property type="entry name" value="BTB"/>
    <property type="match status" value="1"/>
</dbReference>
<dbReference type="InterPro" id="IPR011333">
    <property type="entry name" value="SKP1/BTB/POZ_sf"/>
</dbReference>
<dbReference type="SMART" id="SM00225">
    <property type="entry name" value="BTB"/>
    <property type="match status" value="1"/>
</dbReference>
<sequence length="627" mass="71336">MKSVDGVTVWLVIDRCNAEVFEFETFGYWDVSVNKRFLEGLHQLFSEKLLCDFTLQAGSEQVDVHRCVLAACSPYFKAMLTLNTYENTKRIATLQNVDSAVLLDLVNFMYKGEVSVSSSNAQSLLVAADMLQIQGLVQLCEEFMSSSLCAENCLDVFSFADFQNLTDLKEISKLFVLNNFESIYCTEAFLSLNMNHVKLLLSSDELNVSREEVVYEALILWIKHDLERRKNDLMLLLFCVRFPLIDVTFINSKVSNDDLIKNNVFCSQLIKKFLHASSSESHDPCKEMFCNTLRLGMFSKNMIVFSGGAFSASDRAFCCLDPLSLQSFYSIKHHPTFDFKFKLDFYRLLVTESNDIYFLGGIFYDDYHFETNGGVAKNDVLVYNQKESKWLVCAAMNMPRCAFGACCFEEKLYVFGGYTAYPGHPPLENVAAYDTHEDIWVERDGMPIGIAHQASAVFRNTVFLFGGVDADGQYLNTVLQYHFGEDRWNLISTEMPIPRAEASAFVHNDRIVILGGSNSSGGLVSVNIFNFDRLRWSHGSDFPEQRKFTSICQGEGYLYVCGGVRQSVVTARQGVRRASRIVETKDLYRYDLSQDMWVKVTRLVEQGCSYTCLYASVNSRFLKENKE</sequence>
<dbReference type="FunFam" id="1.25.40.420:FF:000001">
    <property type="entry name" value="Kelch-like family member 12"/>
    <property type="match status" value="1"/>
</dbReference>
<evidence type="ECO:0000259" key="3">
    <source>
        <dbReference type="PROSITE" id="PS50097"/>
    </source>
</evidence>
<organism evidence="4 5">
    <name type="scientific">Plakobranchus ocellatus</name>
    <dbReference type="NCBI Taxonomy" id="259542"/>
    <lineage>
        <taxon>Eukaryota</taxon>
        <taxon>Metazoa</taxon>
        <taxon>Spiralia</taxon>
        <taxon>Lophotrochozoa</taxon>
        <taxon>Mollusca</taxon>
        <taxon>Gastropoda</taxon>
        <taxon>Heterobranchia</taxon>
        <taxon>Euthyneura</taxon>
        <taxon>Panpulmonata</taxon>
        <taxon>Sacoglossa</taxon>
        <taxon>Placobranchoidea</taxon>
        <taxon>Plakobranchidae</taxon>
        <taxon>Plakobranchus</taxon>
    </lineage>
</organism>
<dbReference type="PANTHER" id="PTHR45632:SF5">
    <property type="entry name" value="KELCH-LIKE PROTEIN 22"/>
    <property type="match status" value="1"/>
</dbReference>
<dbReference type="Gene3D" id="2.120.10.80">
    <property type="entry name" value="Kelch-type beta propeller"/>
    <property type="match status" value="1"/>
</dbReference>
<keyword evidence="5" id="KW-1185">Reference proteome</keyword>
<dbReference type="InterPro" id="IPR000210">
    <property type="entry name" value="BTB/POZ_dom"/>
</dbReference>
<reference evidence="4 5" key="1">
    <citation type="journal article" date="2021" name="Elife">
        <title>Chloroplast acquisition without the gene transfer in kleptoplastic sea slugs, Plakobranchus ocellatus.</title>
        <authorList>
            <person name="Maeda T."/>
            <person name="Takahashi S."/>
            <person name="Yoshida T."/>
            <person name="Shimamura S."/>
            <person name="Takaki Y."/>
            <person name="Nagai Y."/>
            <person name="Toyoda A."/>
            <person name="Suzuki Y."/>
            <person name="Arimoto A."/>
            <person name="Ishii H."/>
            <person name="Satoh N."/>
            <person name="Nishiyama T."/>
            <person name="Hasebe M."/>
            <person name="Maruyama T."/>
            <person name="Minagawa J."/>
            <person name="Obokata J."/>
            <person name="Shigenobu S."/>
        </authorList>
    </citation>
    <scope>NUCLEOTIDE SEQUENCE [LARGE SCALE GENOMIC DNA]</scope>
</reference>
<proteinExistence type="predicted"/>
<dbReference type="AlphaFoldDB" id="A0AAV3XZS4"/>
<keyword evidence="1" id="KW-0880">Kelch repeat</keyword>
<evidence type="ECO:0000313" key="5">
    <source>
        <dbReference type="Proteomes" id="UP000735302"/>
    </source>
</evidence>
<dbReference type="InterPro" id="IPR006652">
    <property type="entry name" value="Kelch_1"/>
</dbReference>
<dbReference type="SMART" id="SM00875">
    <property type="entry name" value="BACK"/>
    <property type="match status" value="1"/>
</dbReference>
<dbReference type="SUPFAM" id="SSF117281">
    <property type="entry name" value="Kelch motif"/>
    <property type="match status" value="1"/>
</dbReference>
<keyword evidence="2" id="KW-0677">Repeat</keyword>
<dbReference type="SUPFAM" id="SSF54695">
    <property type="entry name" value="POZ domain"/>
    <property type="match status" value="1"/>
</dbReference>
<evidence type="ECO:0000313" key="4">
    <source>
        <dbReference type="EMBL" id="GFN75671.1"/>
    </source>
</evidence>
<dbReference type="Pfam" id="PF00651">
    <property type="entry name" value="BTB"/>
    <property type="match status" value="1"/>
</dbReference>
<dbReference type="Gene3D" id="1.25.40.420">
    <property type="match status" value="1"/>
</dbReference>
<feature type="domain" description="BTB" evidence="3">
    <location>
        <begin position="51"/>
        <end position="118"/>
    </location>
</feature>
<dbReference type="SMART" id="SM00612">
    <property type="entry name" value="Kelch"/>
    <property type="match status" value="4"/>
</dbReference>
<dbReference type="InterPro" id="IPR011705">
    <property type="entry name" value="BACK"/>
</dbReference>
<dbReference type="PIRSF" id="PIRSF037037">
    <property type="entry name" value="Kelch-like_protein_gigaxonin"/>
    <property type="match status" value="1"/>
</dbReference>
<dbReference type="InterPro" id="IPR017096">
    <property type="entry name" value="BTB-kelch_protein"/>
</dbReference>
<evidence type="ECO:0000256" key="1">
    <source>
        <dbReference type="ARBA" id="ARBA00022441"/>
    </source>
</evidence>
<dbReference type="Gene3D" id="3.30.710.10">
    <property type="entry name" value="Potassium Channel Kv1.1, Chain A"/>
    <property type="match status" value="1"/>
</dbReference>
<dbReference type="InterPro" id="IPR015915">
    <property type="entry name" value="Kelch-typ_b-propeller"/>
</dbReference>
<comment type="caution">
    <text evidence="4">The sequence shown here is derived from an EMBL/GenBank/DDBJ whole genome shotgun (WGS) entry which is preliminary data.</text>
</comment>
<accession>A0AAV3XZS4</accession>
<dbReference type="Pfam" id="PF07707">
    <property type="entry name" value="BACK"/>
    <property type="match status" value="1"/>
</dbReference>
<protein>
    <submittedName>
        <fullName evidence="4">Kelch-like protein 41</fullName>
    </submittedName>
</protein>
<name>A0AAV3XZS4_9GAST</name>
<dbReference type="Proteomes" id="UP000735302">
    <property type="component" value="Unassembled WGS sequence"/>
</dbReference>
<gene>
    <name evidence="4" type="ORF">PoB_000217700</name>
</gene>
<evidence type="ECO:0000256" key="2">
    <source>
        <dbReference type="ARBA" id="ARBA00022737"/>
    </source>
</evidence>
<dbReference type="PANTHER" id="PTHR45632">
    <property type="entry name" value="LD33804P"/>
    <property type="match status" value="1"/>
</dbReference>
<dbReference type="Pfam" id="PF24681">
    <property type="entry name" value="Kelch_KLHDC2_KLHL20_DRC7"/>
    <property type="match status" value="1"/>
</dbReference>